<gene>
    <name evidence="6" type="ORF">TRIADDRAFT_52484</name>
</gene>
<dbReference type="RefSeq" id="XP_002108962.1">
    <property type="nucleotide sequence ID" value="XM_002108926.1"/>
</dbReference>
<dbReference type="InterPro" id="IPR036322">
    <property type="entry name" value="WD40_repeat_dom_sf"/>
</dbReference>
<evidence type="ECO:0000256" key="4">
    <source>
        <dbReference type="SAM" id="Phobius"/>
    </source>
</evidence>
<dbReference type="PANTHER" id="PTHR13743">
    <property type="entry name" value="BEIGE/BEACH-RELATED"/>
    <property type="match status" value="1"/>
</dbReference>
<dbReference type="CTD" id="6749437"/>
<reference evidence="6 7" key="1">
    <citation type="journal article" date="2008" name="Nature">
        <title>The Trichoplax genome and the nature of placozoans.</title>
        <authorList>
            <person name="Srivastava M."/>
            <person name="Begovic E."/>
            <person name="Chapman J."/>
            <person name="Putnam N.H."/>
            <person name="Hellsten U."/>
            <person name="Kawashima T."/>
            <person name="Kuo A."/>
            <person name="Mitros T."/>
            <person name="Salamov A."/>
            <person name="Carpenter M.L."/>
            <person name="Signorovitch A.Y."/>
            <person name="Moreno M.A."/>
            <person name="Kamm K."/>
            <person name="Grimwood J."/>
            <person name="Schmutz J."/>
            <person name="Shapiro H."/>
            <person name="Grigoriev I.V."/>
            <person name="Buss L.W."/>
            <person name="Schierwater B."/>
            <person name="Dellaporta S.L."/>
            <person name="Rokhsar D.S."/>
        </authorList>
    </citation>
    <scope>NUCLEOTIDE SEQUENCE [LARGE SCALE GENOMIC DNA]</scope>
    <source>
        <strain evidence="6 7">Grell-BS-1999</strain>
    </source>
</reference>
<proteinExistence type="predicted"/>
<dbReference type="CDD" id="cd00200">
    <property type="entry name" value="WD40"/>
    <property type="match status" value="1"/>
</dbReference>
<keyword evidence="7" id="KW-1185">Reference proteome</keyword>
<dbReference type="InterPro" id="IPR015943">
    <property type="entry name" value="WD40/YVTN_repeat-like_dom_sf"/>
</dbReference>
<evidence type="ECO:0000256" key="3">
    <source>
        <dbReference type="PROSITE-ProRule" id="PRU00221"/>
    </source>
</evidence>
<dbReference type="InterPro" id="IPR057496">
    <property type="entry name" value="FAN-like_PH"/>
</dbReference>
<feature type="repeat" description="WD" evidence="3">
    <location>
        <begin position="793"/>
        <end position="827"/>
    </location>
</feature>
<dbReference type="InterPro" id="IPR036372">
    <property type="entry name" value="BEACH_dom_sf"/>
</dbReference>
<feature type="repeat" description="WD" evidence="3">
    <location>
        <begin position="712"/>
        <end position="753"/>
    </location>
</feature>
<dbReference type="Gene3D" id="1.10.1540.10">
    <property type="entry name" value="BEACH domain"/>
    <property type="match status" value="1"/>
</dbReference>
<dbReference type="CDD" id="cd06071">
    <property type="entry name" value="Beach"/>
    <property type="match status" value="1"/>
</dbReference>
<dbReference type="GeneID" id="6749437"/>
<dbReference type="FunFam" id="1.10.1540.10:FF:000001">
    <property type="entry name" value="neurobeachin isoform X1"/>
    <property type="match status" value="1"/>
</dbReference>
<feature type="transmembrane region" description="Helical" evidence="4">
    <location>
        <begin position="132"/>
        <end position="153"/>
    </location>
</feature>
<evidence type="ECO:0000313" key="7">
    <source>
        <dbReference type="Proteomes" id="UP000009022"/>
    </source>
</evidence>
<keyword evidence="4" id="KW-1133">Transmembrane helix</keyword>
<dbReference type="AlphaFoldDB" id="B3RIQ0"/>
<dbReference type="PROSITE" id="PS50294">
    <property type="entry name" value="WD_REPEATS_REGION"/>
    <property type="match status" value="2"/>
</dbReference>
<protein>
    <recommendedName>
        <fullName evidence="5">BEACH domain-containing protein</fullName>
    </recommendedName>
</protein>
<sequence length="827" mass="94997">MADYCYKWYEADVRTKRPERFSLLLLQPNEIYFEDFSVYYYPIDLPEHVANERKQIGRLKVCSKSLVYEPQDTIAPLLRFDYKQCEFIDKWSGSLYSKIDRSNVIAVNAFQVIELKEGNKVTPYNFRKQKGFYLFSLNYVSINVIIPFIQQLWRAATLPRAEQDAMISAIVHSRLSRLQFDRNWMNDIFENIVLETTVERINPLNCTPGRIVLSPVFLYFQPFNNIDAGIEIYSSTEDMLLFLALSSEHERNHFYDIICSQKDVQLEDSVNENATLRWQNGFMSNFDYLMHLNRIADRSFNDLTQYPVFPWVIADYYSEELDLEDPKTFRDLSKPVGALNQDRLSQLKERYDDMPEPKFLYGSHYSAPGYILFYLVRVAPEYMLCLQNGRFDAPDRSFHSIAGVWQNVLSGFSDFKELIPEFYASDGEFLKNSAMLPLGVRSDNSTIDDVVLPKWARDHSEFTKILREALECDYVSEHLHSWIDLIFGFKQTGYEAIKANNVFHYLTYEGSIDLSSVNDPNERASLKLQILEFGQTPRKIFDNPHPQRNITKPLGPGNIVNMPAVSIPSEQVIDLIATVTDNKSKSDENDTKMMTYENLSMVLCRKLHKNIVTGICLSDNGNQVFSVSQDQYLRAFYINENEPCLGYNISGMIWELSDEGGSQEWNLSDEFEEDVEVSCIDLSVNKTLLVSGSKSGSIFIWSLKEHTLTNEFRSHDGAVNAVAFSPDNHRILSSGDDNFLKVLDLDTGMEVLATRLNYAIRCYHWNGAYAVCGDVNGNLNIWDMLTGTCLQTVKGHDGAIECLDVNEDNNVIVTGGEDKAIIVWNYL</sequence>
<name>B3RIQ0_TRIAD</name>
<dbReference type="STRING" id="10228.B3RIQ0"/>
<dbReference type="SUPFAM" id="SSF81837">
    <property type="entry name" value="BEACH domain"/>
    <property type="match status" value="1"/>
</dbReference>
<dbReference type="InParanoid" id="B3RIQ0"/>
<dbReference type="HOGENOM" id="CLU_000218_5_2_1"/>
<keyword evidence="4" id="KW-0812">Transmembrane</keyword>
<dbReference type="Pfam" id="PF25400">
    <property type="entry name" value="PH_FAN"/>
    <property type="match status" value="1"/>
</dbReference>
<feature type="repeat" description="WD" evidence="3">
    <location>
        <begin position="677"/>
        <end position="711"/>
    </location>
</feature>
<dbReference type="SMART" id="SM00320">
    <property type="entry name" value="WD40"/>
    <property type="match status" value="5"/>
</dbReference>
<dbReference type="OrthoDB" id="26681at2759"/>
<evidence type="ECO:0000313" key="6">
    <source>
        <dbReference type="EMBL" id="EDV29760.1"/>
    </source>
</evidence>
<dbReference type="Pfam" id="PF02138">
    <property type="entry name" value="Beach"/>
    <property type="match status" value="1"/>
</dbReference>
<accession>B3RIQ0</accession>
<dbReference type="EMBL" id="DS985241">
    <property type="protein sequence ID" value="EDV29760.1"/>
    <property type="molecule type" value="Genomic_DNA"/>
</dbReference>
<dbReference type="OMA" id="QVYKRRY"/>
<dbReference type="PANTHER" id="PTHR13743:SF123">
    <property type="entry name" value="PROTEIN FAN"/>
    <property type="match status" value="1"/>
</dbReference>
<dbReference type="eggNOG" id="KOG1786">
    <property type="taxonomic scope" value="Eukaryota"/>
</dbReference>
<dbReference type="InterPro" id="IPR001680">
    <property type="entry name" value="WD40_rpt"/>
</dbReference>
<keyword evidence="4" id="KW-0472">Membrane</keyword>
<dbReference type="PhylomeDB" id="B3RIQ0"/>
<dbReference type="InterPro" id="IPR000409">
    <property type="entry name" value="BEACH_dom"/>
</dbReference>
<keyword evidence="2" id="KW-0677">Repeat</keyword>
<dbReference type="SUPFAM" id="SSF50978">
    <property type="entry name" value="WD40 repeat-like"/>
    <property type="match status" value="1"/>
</dbReference>
<dbReference type="PROSITE" id="PS50082">
    <property type="entry name" value="WD_REPEATS_2"/>
    <property type="match status" value="3"/>
</dbReference>
<evidence type="ECO:0000256" key="1">
    <source>
        <dbReference type="ARBA" id="ARBA00022574"/>
    </source>
</evidence>
<evidence type="ECO:0000259" key="5">
    <source>
        <dbReference type="PROSITE" id="PS50197"/>
    </source>
</evidence>
<dbReference type="InterPro" id="IPR050865">
    <property type="entry name" value="BEACH_Domain"/>
</dbReference>
<dbReference type="Pfam" id="PF00400">
    <property type="entry name" value="WD40"/>
    <property type="match status" value="3"/>
</dbReference>
<feature type="domain" description="BEACH" evidence="5">
    <location>
        <begin position="263"/>
        <end position="548"/>
    </location>
</feature>
<organism evidence="6 7">
    <name type="scientific">Trichoplax adhaerens</name>
    <name type="common">Trichoplax reptans</name>
    <dbReference type="NCBI Taxonomy" id="10228"/>
    <lineage>
        <taxon>Eukaryota</taxon>
        <taxon>Metazoa</taxon>
        <taxon>Placozoa</taxon>
        <taxon>Uniplacotomia</taxon>
        <taxon>Trichoplacea</taxon>
        <taxon>Trichoplacidae</taxon>
        <taxon>Trichoplax</taxon>
    </lineage>
</organism>
<dbReference type="Proteomes" id="UP000009022">
    <property type="component" value="Unassembled WGS sequence"/>
</dbReference>
<dbReference type="KEGG" id="tad:TRIADDRAFT_52484"/>
<keyword evidence="1 3" id="KW-0853">WD repeat</keyword>
<dbReference type="SMART" id="SM01026">
    <property type="entry name" value="Beach"/>
    <property type="match status" value="1"/>
</dbReference>
<dbReference type="Gene3D" id="2.130.10.10">
    <property type="entry name" value="YVTN repeat-like/Quinoprotein amine dehydrogenase"/>
    <property type="match status" value="2"/>
</dbReference>
<dbReference type="PROSITE" id="PS50197">
    <property type="entry name" value="BEACH"/>
    <property type="match status" value="1"/>
</dbReference>
<evidence type="ECO:0000256" key="2">
    <source>
        <dbReference type="ARBA" id="ARBA00022737"/>
    </source>
</evidence>